<evidence type="ECO:0008006" key="5">
    <source>
        <dbReference type="Google" id="ProtNLM"/>
    </source>
</evidence>
<dbReference type="PROSITE" id="PS51375">
    <property type="entry name" value="PPR"/>
    <property type="match status" value="2"/>
</dbReference>
<comment type="caution">
    <text evidence="3">The sequence shown here is derived from an EMBL/GenBank/DDBJ whole genome shotgun (WGS) entry which is preliminary data.</text>
</comment>
<dbReference type="InterPro" id="IPR046960">
    <property type="entry name" value="PPR_At4g14850-like_plant"/>
</dbReference>
<dbReference type="PANTHER" id="PTHR47926:SF360">
    <property type="entry name" value="PENTATRICOPEPTIDE REPEAT-CONTAINING PROTEIN"/>
    <property type="match status" value="1"/>
</dbReference>
<dbReference type="GO" id="GO:0009451">
    <property type="term" value="P:RNA modification"/>
    <property type="evidence" value="ECO:0007669"/>
    <property type="project" value="InterPro"/>
</dbReference>
<proteinExistence type="predicted"/>
<feature type="repeat" description="PPR" evidence="2">
    <location>
        <begin position="250"/>
        <end position="284"/>
    </location>
</feature>
<evidence type="ECO:0000313" key="3">
    <source>
        <dbReference type="EMBL" id="KAG0487545.1"/>
    </source>
</evidence>
<dbReference type="InterPro" id="IPR011990">
    <property type="entry name" value="TPR-like_helical_dom_sf"/>
</dbReference>
<name>A0A835RG73_VANPL</name>
<evidence type="ECO:0000313" key="4">
    <source>
        <dbReference type="Proteomes" id="UP000639772"/>
    </source>
</evidence>
<dbReference type="Pfam" id="PF13041">
    <property type="entry name" value="PPR_2"/>
    <property type="match status" value="2"/>
</dbReference>
<sequence>MLLKLQLCGRLSRFCNAIIRATIEKGSPVKALLTYKVLLSIGAFRPDERTLALVLKACTISCDHLCNVEEAHGRIIKYGFQRYGTLSSTLFKLYLSDNRLANALPLHDEILHWDSNPFHGNLLIMCFSRKGELDNAYKVFKKMPVRDTVSWNSMIAAAVRSSRPKEALILQTRMMRSGVEPDCFSFSTTLSACARAGALSHGKRVHSLMKEKEVDYESNPILCSALIDMYSKCGEISMARRIFYNVKRLSVSIWNSMISGLAMHGLGSDAVQVFEDMTKEGFFPDEVTFVGILTACSHCGMLDEARFYFTAMQQDYYVKPQAEHYCAMVDAMARAGKVVDAYETIKAMPIEPDAAIWRALLGPCRRHGRRDLAEMALGQMRQCGGEDYVLLSSMYCSVKQWGRAESTWRVMKAKKLRKAKGLSWFEVKGRVHQFKAGDRSHGKYEHIVRILVELTRRAKEEGLVQVTESVAEESKKSLLLAPKTSAMKDL</sequence>
<dbReference type="PANTHER" id="PTHR47926">
    <property type="entry name" value="PENTATRICOPEPTIDE REPEAT-CONTAINING PROTEIN"/>
    <property type="match status" value="1"/>
</dbReference>
<keyword evidence="1" id="KW-0677">Repeat</keyword>
<dbReference type="InterPro" id="IPR002885">
    <property type="entry name" value="PPR_rpt"/>
</dbReference>
<dbReference type="AlphaFoldDB" id="A0A835RG73"/>
<evidence type="ECO:0000256" key="1">
    <source>
        <dbReference type="ARBA" id="ARBA00022737"/>
    </source>
</evidence>
<feature type="repeat" description="PPR" evidence="2">
    <location>
        <begin position="147"/>
        <end position="181"/>
    </location>
</feature>
<reference evidence="3 4" key="1">
    <citation type="journal article" date="2020" name="Nat. Food">
        <title>A phased Vanilla planifolia genome enables genetic improvement of flavour and production.</title>
        <authorList>
            <person name="Hasing T."/>
            <person name="Tang H."/>
            <person name="Brym M."/>
            <person name="Khazi F."/>
            <person name="Huang T."/>
            <person name="Chambers A.H."/>
        </authorList>
    </citation>
    <scope>NUCLEOTIDE SEQUENCE [LARGE SCALE GENOMIC DNA]</scope>
    <source>
        <tissue evidence="3">Leaf</tissue>
    </source>
</reference>
<dbReference type="EMBL" id="JADCNM010000004">
    <property type="protein sequence ID" value="KAG0487545.1"/>
    <property type="molecule type" value="Genomic_DNA"/>
</dbReference>
<dbReference type="Gene3D" id="1.25.40.10">
    <property type="entry name" value="Tetratricopeptide repeat domain"/>
    <property type="match status" value="2"/>
</dbReference>
<gene>
    <name evidence="3" type="ORF">HPP92_009640</name>
</gene>
<dbReference type="NCBIfam" id="TIGR00756">
    <property type="entry name" value="PPR"/>
    <property type="match status" value="2"/>
</dbReference>
<dbReference type="GO" id="GO:0003723">
    <property type="term" value="F:RNA binding"/>
    <property type="evidence" value="ECO:0007669"/>
    <property type="project" value="InterPro"/>
</dbReference>
<dbReference type="OrthoDB" id="185373at2759"/>
<dbReference type="FunFam" id="1.25.40.10:FF:000242">
    <property type="entry name" value="Pentatricopeptide repeat-containing protein"/>
    <property type="match status" value="1"/>
</dbReference>
<organism evidence="3 4">
    <name type="scientific">Vanilla planifolia</name>
    <name type="common">Vanilla</name>
    <dbReference type="NCBI Taxonomy" id="51239"/>
    <lineage>
        <taxon>Eukaryota</taxon>
        <taxon>Viridiplantae</taxon>
        <taxon>Streptophyta</taxon>
        <taxon>Embryophyta</taxon>
        <taxon>Tracheophyta</taxon>
        <taxon>Spermatophyta</taxon>
        <taxon>Magnoliopsida</taxon>
        <taxon>Liliopsida</taxon>
        <taxon>Asparagales</taxon>
        <taxon>Orchidaceae</taxon>
        <taxon>Vanilloideae</taxon>
        <taxon>Vanilleae</taxon>
        <taxon>Vanilla</taxon>
    </lineage>
</organism>
<protein>
    <recommendedName>
        <fullName evidence="5">Pentatricopeptide repeat-containing protein</fullName>
    </recommendedName>
</protein>
<evidence type="ECO:0000256" key="2">
    <source>
        <dbReference type="PROSITE-ProRule" id="PRU00708"/>
    </source>
</evidence>
<accession>A0A835RG73</accession>
<dbReference type="Proteomes" id="UP000639772">
    <property type="component" value="Unassembled WGS sequence"/>
</dbReference>
<dbReference type="Pfam" id="PF01535">
    <property type="entry name" value="PPR"/>
    <property type="match status" value="3"/>
</dbReference>